<gene>
    <name evidence="2" type="ORF">GCM10008101_28010</name>
</gene>
<dbReference type="InterPro" id="IPR013762">
    <property type="entry name" value="Integrase-like_cat_sf"/>
</dbReference>
<organism evidence="2 3">
    <name type="scientific">Cognatilysobacter xinjiangensis</name>
    <dbReference type="NCBI Taxonomy" id="546892"/>
    <lineage>
        <taxon>Bacteria</taxon>
        <taxon>Pseudomonadati</taxon>
        <taxon>Pseudomonadota</taxon>
        <taxon>Gammaproteobacteria</taxon>
        <taxon>Lysobacterales</taxon>
        <taxon>Lysobacteraceae</taxon>
        <taxon>Cognatilysobacter</taxon>
    </lineage>
</organism>
<name>A0ABQ3CAH3_9GAMM</name>
<evidence type="ECO:0008006" key="4">
    <source>
        <dbReference type="Google" id="ProtNLM"/>
    </source>
</evidence>
<keyword evidence="3" id="KW-1185">Reference proteome</keyword>
<dbReference type="Gene3D" id="1.10.443.10">
    <property type="entry name" value="Intergrase catalytic core"/>
    <property type="match status" value="1"/>
</dbReference>
<dbReference type="Proteomes" id="UP000643403">
    <property type="component" value="Unassembled WGS sequence"/>
</dbReference>
<dbReference type="EMBL" id="BMXY01000005">
    <property type="protein sequence ID" value="GGZ72142.1"/>
    <property type="molecule type" value="Genomic_DNA"/>
</dbReference>
<accession>A0ABQ3CAH3</accession>
<evidence type="ECO:0000313" key="3">
    <source>
        <dbReference type="Proteomes" id="UP000643403"/>
    </source>
</evidence>
<evidence type="ECO:0000256" key="1">
    <source>
        <dbReference type="ARBA" id="ARBA00023172"/>
    </source>
</evidence>
<reference evidence="3" key="1">
    <citation type="journal article" date="2019" name="Int. J. Syst. Evol. Microbiol.">
        <title>The Global Catalogue of Microorganisms (GCM) 10K type strain sequencing project: providing services to taxonomists for standard genome sequencing and annotation.</title>
        <authorList>
            <consortium name="The Broad Institute Genomics Platform"/>
            <consortium name="The Broad Institute Genome Sequencing Center for Infectious Disease"/>
            <person name="Wu L."/>
            <person name="Ma J."/>
        </authorList>
    </citation>
    <scope>NUCLEOTIDE SEQUENCE [LARGE SCALE GENOMIC DNA]</scope>
    <source>
        <strain evidence="3">KCTC 22558</strain>
    </source>
</reference>
<sequence>MLESGGDDVRKQVANLIATLGVPPDLAYLVDGLRRTRELLTRNGRAFDELLGQGQYFWTDTTALLRAMDVVDRTVATWTLSADDPVMRAMERTPGQKEHPLRHKCLQWCPFWANLFTEPEPASNAAERSAYEVISDQVGLNILVLQARRCADDIVGHYERWALTGLQPTPESGPSASRIRQASVQIRRLSEQAYLWLTLRLAGNYPTLGARVEATARHAEEPASDDAGREEQRNGTAVLDAFRRLHEEVVGPRAPSMESPARPYRTTRRTLPFGNVRLATGHVHTATDELDDGMRLMQLYAIDGNGTDDEPAIDPSHVFAMMVTAPPGGDAGPEGAEAERYGYRRLEAKRLTRVIARSQAMPSCSAAQLVDWAVKRVRDALLDPATHGLRPPMHEVLLAMLATGRDAFESEIRIVRADEPLPDARDARGDGVWYLQGLRTWRIEVPPPAFGDDDWIDGQEIRTSPYLDLPDVLGFFRVAAETTAKSGLARAQSTEGPIFREELDEWLRGYLWNKWASVRQLRSWLPRRLLEVSNGDLALALHVTHQSTAHARSVSHYTVQRTGVVLQHYRDALRPLAEDIEMPVGQPDAHIGARRVPTLAAIVGLVSAMAQRVRAGAGVERANALTAYTMIGFHLAGAARPLALRTIQQADLEDHLMVLPEKGTRYDRRVLFIPAVVKRQLQLYGRALLSLGIRPCESTGAFVMLSQDEPDPQPFTAAELGRRMAECDFELKPYALRRFTRSYLADHGIDAEDLDAFMGHWGAFLSPHDPLSLYPTRRLRELAEGPVSQLLANVGYVALP</sequence>
<dbReference type="SUPFAM" id="SSF56349">
    <property type="entry name" value="DNA breaking-rejoining enzymes"/>
    <property type="match status" value="1"/>
</dbReference>
<dbReference type="InterPro" id="IPR011010">
    <property type="entry name" value="DNA_brk_join_enz"/>
</dbReference>
<evidence type="ECO:0000313" key="2">
    <source>
        <dbReference type="EMBL" id="GGZ72142.1"/>
    </source>
</evidence>
<comment type="caution">
    <text evidence="2">The sequence shown here is derived from an EMBL/GenBank/DDBJ whole genome shotgun (WGS) entry which is preliminary data.</text>
</comment>
<keyword evidence="1" id="KW-0233">DNA recombination</keyword>
<dbReference type="RefSeq" id="WP_189451100.1">
    <property type="nucleotide sequence ID" value="NZ_BMXY01000005.1"/>
</dbReference>
<proteinExistence type="predicted"/>
<protein>
    <recommendedName>
        <fullName evidence="4">Phage integrase family protein</fullName>
    </recommendedName>
</protein>